<sequence length="388" mass="38698">MAGPTSPGSEGPTFGPPQLPPGWIAQWDGASRKYYFVQLSTGVSQWDVPTDAAPTGSTPAPPAGDHPYGVPPQQELITHPDGSQTVRHPDGSLEPVNPPMPQDGSRGLGDGPSGDRGLGSMAMNLLGGKNNGGGGGSSNPLGSLAGQFLGGGSGHGNSGGGLGKIGGALASSFLSSGSKPEQPQNFHGGNQAAGHQQSHGLAGSIMGGVANMFGGGKPNQGGSNFGYSNAGGDGGYTGQAPPTSYQPSGHQSSAHRPTNTGPNSSYQQTQPSPQQSFPPPPAQPPTNHNPTYDHSGSHQSHPTYGQVPPPPAGGPPASSYGQNPNYGAHPQQQNHHQSYGGNYDPSSYGGGGPHGGGPHGGGPPGGYPGSYSNGPSQQHGQGAYGARY</sequence>
<feature type="compositionally biased region" description="Polar residues" evidence="1">
    <location>
        <begin position="179"/>
        <end position="199"/>
    </location>
</feature>
<keyword evidence="4" id="KW-1185">Reference proteome</keyword>
<gene>
    <name evidence="3" type="ORF">B0T11DRAFT_343982</name>
</gene>
<feature type="compositionally biased region" description="Polar residues" evidence="1">
    <location>
        <begin position="320"/>
        <end position="337"/>
    </location>
</feature>
<feature type="compositionally biased region" description="Polar residues" evidence="1">
    <location>
        <begin position="292"/>
        <end position="303"/>
    </location>
</feature>
<dbReference type="Proteomes" id="UP000813385">
    <property type="component" value="Unassembled WGS sequence"/>
</dbReference>
<feature type="region of interest" description="Disordered" evidence="1">
    <location>
        <begin position="1"/>
        <end position="24"/>
    </location>
</feature>
<dbReference type="InterPro" id="IPR001202">
    <property type="entry name" value="WW_dom"/>
</dbReference>
<dbReference type="Gene3D" id="2.20.70.10">
    <property type="match status" value="1"/>
</dbReference>
<organism evidence="3 4">
    <name type="scientific">Plectosphaerella cucumerina</name>
    <dbReference type="NCBI Taxonomy" id="40658"/>
    <lineage>
        <taxon>Eukaryota</taxon>
        <taxon>Fungi</taxon>
        <taxon>Dikarya</taxon>
        <taxon>Ascomycota</taxon>
        <taxon>Pezizomycotina</taxon>
        <taxon>Sordariomycetes</taxon>
        <taxon>Hypocreomycetidae</taxon>
        <taxon>Glomerellales</taxon>
        <taxon>Plectosphaerellaceae</taxon>
        <taxon>Plectosphaerella</taxon>
    </lineage>
</organism>
<feature type="domain" description="WW" evidence="2">
    <location>
        <begin position="17"/>
        <end position="51"/>
    </location>
</feature>
<reference evidence="3" key="1">
    <citation type="journal article" date="2021" name="Nat. Commun.">
        <title>Genetic determinants of endophytism in the Arabidopsis root mycobiome.</title>
        <authorList>
            <person name="Mesny F."/>
            <person name="Miyauchi S."/>
            <person name="Thiergart T."/>
            <person name="Pickel B."/>
            <person name="Atanasova L."/>
            <person name="Karlsson M."/>
            <person name="Huettel B."/>
            <person name="Barry K.W."/>
            <person name="Haridas S."/>
            <person name="Chen C."/>
            <person name="Bauer D."/>
            <person name="Andreopoulos W."/>
            <person name="Pangilinan J."/>
            <person name="LaButti K."/>
            <person name="Riley R."/>
            <person name="Lipzen A."/>
            <person name="Clum A."/>
            <person name="Drula E."/>
            <person name="Henrissat B."/>
            <person name="Kohler A."/>
            <person name="Grigoriev I.V."/>
            <person name="Martin F.M."/>
            <person name="Hacquard S."/>
        </authorList>
    </citation>
    <scope>NUCLEOTIDE SEQUENCE</scope>
    <source>
        <strain evidence="3">MPI-CAGE-AT-0016</strain>
    </source>
</reference>
<feature type="compositionally biased region" description="Low complexity" evidence="1">
    <location>
        <begin position="338"/>
        <end position="347"/>
    </location>
</feature>
<dbReference type="OrthoDB" id="2367685at2759"/>
<feature type="compositionally biased region" description="Gly residues" evidence="1">
    <location>
        <begin position="348"/>
        <end position="368"/>
    </location>
</feature>
<feature type="compositionally biased region" description="Gly residues" evidence="1">
    <location>
        <begin position="106"/>
        <end position="117"/>
    </location>
</feature>
<evidence type="ECO:0000259" key="2">
    <source>
        <dbReference type="PROSITE" id="PS50020"/>
    </source>
</evidence>
<comment type="caution">
    <text evidence="3">The sequence shown here is derived from an EMBL/GenBank/DDBJ whole genome shotgun (WGS) entry which is preliminary data.</text>
</comment>
<feature type="region of interest" description="Disordered" evidence="1">
    <location>
        <begin position="46"/>
        <end position="139"/>
    </location>
</feature>
<feature type="compositionally biased region" description="Polar residues" evidence="1">
    <location>
        <begin position="240"/>
        <end position="261"/>
    </location>
</feature>
<evidence type="ECO:0000256" key="1">
    <source>
        <dbReference type="SAM" id="MobiDB-lite"/>
    </source>
</evidence>
<dbReference type="CDD" id="cd00201">
    <property type="entry name" value="WW"/>
    <property type="match status" value="1"/>
</dbReference>
<evidence type="ECO:0000313" key="4">
    <source>
        <dbReference type="Proteomes" id="UP000813385"/>
    </source>
</evidence>
<accession>A0A8K0T9F5</accession>
<dbReference type="InterPro" id="IPR036020">
    <property type="entry name" value="WW_dom_sf"/>
</dbReference>
<protein>
    <submittedName>
        <fullName evidence="3">WW domain-containing protein</fullName>
    </submittedName>
</protein>
<dbReference type="Pfam" id="PF00397">
    <property type="entry name" value="WW"/>
    <property type="match status" value="1"/>
</dbReference>
<dbReference type="PROSITE" id="PS01159">
    <property type="entry name" value="WW_DOMAIN_1"/>
    <property type="match status" value="1"/>
</dbReference>
<dbReference type="SUPFAM" id="SSF51045">
    <property type="entry name" value="WW domain"/>
    <property type="match status" value="1"/>
</dbReference>
<dbReference type="EMBL" id="JAGPXD010000007">
    <property type="protein sequence ID" value="KAH7347930.1"/>
    <property type="molecule type" value="Genomic_DNA"/>
</dbReference>
<evidence type="ECO:0000313" key="3">
    <source>
        <dbReference type="EMBL" id="KAH7347930.1"/>
    </source>
</evidence>
<dbReference type="SMART" id="SM00456">
    <property type="entry name" value="WW"/>
    <property type="match status" value="1"/>
</dbReference>
<dbReference type="AlphaFoldDB" id="A0A8K0T9F5"/>
<name>A0A8K0T9F5_9PEZI</name>
<feature type="compositionally biased region" description="Low complexity" evidence="1">
    <location>
        <begin position="49"/>
        <end position="58"/>
    </location>
</feature>
<feature type="region of interest" description="Disordered" evidence="1">
    <location>
        <begin position="165"/>
        <end position="388"/>
    </location>
</feature>
<feature type="compositionally biased region" description="Low complexity" evidence="1">
    <location>
        <begin position="167"/>
        <end position="178"/>
    </location>
</feature>
<feature type="compositionally biased region" description="Low complexity" evidence="1">
    <location>
        <begin position="262"/>
        <end position="275"/>
    </location>
</feature>
<proteinExistence type="predicted"/>
<dbReference type="PROSITE" id="PS50020">
    <property type="entry name" value="WW_DOMAIN_2"/>
    <property type="match status" value="1"/>
</dbReference>